<dbReference type="Gene3D" id="3.90.550.10">
    <property type="entry name" value="Spore Coat Polysaccharide Biosynthesis Protein SpsA, Chain A"/>
    <property type="match status" value="1"/>
</dbReference>
<dbReference type="CDD" id="cd02503">
    <property type="entry name" value="MobA"/>
    <property type="match status" value="1"/>
</dbReference>
<gene>
    <name evidence="9" type="ORF">UFOPK3522_01613</name>
</gene>
<proteinExistence type="predicted"/>
<dbReference type="InterPro" id="IPR029044">
    <property type="entry name" value="Nucleotide-diphossugar_trans"/>
</dbReference>
<evidence type="ECO:0000256" key="5">
    <source>
        <dbReference type="ARBA" id="ARBA00022842"/>
    </source>
</evidence>
<evidence type="ECO:0000256" key="4">
    <source>
        <dbReference type="ARBA" id="ARBA00022741"/>
    </source>
</evidence>
<name>A0A6J5ZYN1_9ZZZZ</name>
<evidence type="ECO:0000256" key="1">
    <source>
        <dbReference type="ARBA" id="ARBA00022490"/>
    </source>
</evidence>
<evidence type="ECO:0000256" key="6">
    <source>
        <dbReference type="ARBA" id="ARBA00023134"/>
    </source>
</evidence>
<evidence type="ECO:0000259" key="8">
    <source>
        <dbReference type="Pfam" id="PF12804"/>
    </source>
</evidence>
<keyword evidence="6" id="KW-0342">GTP-binding</keyword>
<dbReference type="PANTHER" id="PTHR19136:SF81">
    <property type="entry name" value="MOLYBDENUM COFACTOR GUANYLYLTRANSFERASE"/>
    <property type="match status" value="1"/>
</dbReference>
<protein>
    <submittedName>
        <fullName evidence="9">Unannotated protein</fullName>
    </submittedName>
</protein>
<keyword evidence="3" id="KW-0479">Metal-binding</keyword>
<keyword evidence="2" id="KW-0808">Transferase</keyword>
<accession>A0A6J5ZYN1</accession>
<keyword evidence="1" id="KW-0963">Cytoplasm</keyword>
<organism evidence="9">
    <name type="scientific">freshwater metagenome</name>
    <dbReference type="NCBI Taxonomy" id="449393"/>
    <lineage>
        <taxon>unclassified sequences</taxon>
        <taxon>metagenomes</taxon>
        <taxon>ecological metagenomes</taxon>
    </lineage>
</organism>
<keyword evidence="5" id="KW-0460">Magnesium</keyword>
<feature type="domain" description="MobA-like NTP transferase" evidence="8">
    <location>
        <begin position="11"/>
        <end position="143"/>
    </location>
</feature>
<dbReference type="SUPFAM" id="SSF53448">
    <property type="entry name" value="Nucleotide-diphospho-sugar transferases"/>
    <property type="match status" value="1"/>
</dbReference>
<dbReference type="PANTHER" id="PTHR19136">
    <property type="entry name" value="MOLYBDENUM COFACTOR GUANYLYLTRANSFERASE"/>
    <property type="match status" value="1"/>
</dbReference>
<dbReference type="GO" id="GO:0006777">
    <property type="term" value="P:Mo-molybdopterin cofactor biosynthetic process"/>
    <property type="evidence" value="ECO:0007669"/>
    <property type="project" value="UniProtKB-KW"/>
</dbReference>
<dbReference type="AlphaFoldDB" id="A0A6J5ZYN1"/>
<dbReference type="Pfam" id="PF12804">
    <property type="entry name" value="NTP_transf_3"/>
    <property type="match status" value="1"/>
</dbReference>
<dbReference type="EMBL" id="CAESAO010000200">
    <property type="protein sequence ID" value="CAB4347225.1"/>
    <property type="molecule type" value="Genomic_DNA"/>
</dbReference>
<evidence type="ECO:0000256" key="2">
    <source>
        <dbReference type="ARBA" id="ARBA00022679"/>
    </source>
</evidence>
<keyword evidence="4" id="KW-0547">Nucleotide-binding</keyword>
<keyword evidence="7" id="KW-0501">Molybdenum cofactor biosynthesis</keyword>
<reference evidence="9" key="1">
    <citation type="submission" date="2020-05" db="EMBL/GenBank/DDBJ databases">
        <authorList>
            <person name="Chiriac C."/>
            <person name="Salcher M."/>
            <person name="Ghai R."/>
            <person name="Kavagutti S V."/>
        </authorList>
    </citation>
    <scope>NUCLEOTIDE SEQUENCE</scope>
</reference>
<evidence type="ECO:0000256" key="7">
    <source>
        <dbReference type="ARBA" id="ARBA00023150"/>
    </source>
</evidence>
<sequence length="200" mass="20735">MSEKPKSDVLAAVLAGGSGSRIGGAKATAQLDGQALISYPLAAALGALGSVAIVAKDGVELPQLDQRVELWIEPDEPRHPVVGVIEALRRARGSAVVVIACDLPLLTSEVVALIAGADAEGSVAVLASAAGRPQPLLARYEPAALELLLGFDTDGPMTEQVMALMPALIDVPPEASFNVNDLEQLKEVSRRLRSSSEQAE</sequence>
<dbReference type="GO" id="GO:0016779">
    <property type="term" value="F:nucleotidyltransferase activity"/>
    <property type="evidence" value="ECO:0007669"/>
    <property type="project" value="TreeGrafter"/>
</dbReference>
<dbReference type="InterPro" id="IPR013482">
    <property type="entry name" value="Molybde_CF_guanTrfase"/>
</dbReference>
<dbReference type="GO" id="GO:0005525">
    <property type="term" value="F:GTP binding"/>
    <property type="evidence" value="ECO:0007669"/>
    <property type="project" value="UniProtKB-KW"/>
</dbReference>
<dbReference type="GO" id="GO:0046872">
    <property type="term" value="F:metal ion binding"/>
    <property type="evidence" value="ECO:0007669"/>
    <property type="project" value="UniProtKB-KW"/>
</dbReference>
<evidence type="ECO:0000313" key="9">
    <source>
        <dbReference type="EMBL" id="CAB4347225.1"/>
    </source>
</evidence>
<dbReference type="InterPro" id="IPR025877">
    <property type="entry name" value="MobA-like_NTP_Trfase"/>
</dbReference>
<evidence type="ECO:0000256" key="3">
    <source>
        <dbReference type="ARBA" id="ARBA00022723"/>
    </source>
</evidence>